<comment type="subunit">
    <text evidence="4">Interacts with the cannabinoid receptor CNR1 (via C-terminus). Does not interact with cannabinoid receptor CNR2.</text>
</comment>
<organism evidence="5 6">
    <name type="scientific">Limulus polyphemus</name>
    <name type="common">Atlantic horseshoe crab</name>
    <dbReference type="NCBI Taxonomy" id="6850"/>
    <lineage>
        <taxon>Eukaryota</taxon>
        <taxon>Metazoa</taxon>
        <taxon>Ecdysozoa</taxon>
        <taxon>Arthropoda</taxon>
        <taxon>Chelicerata</taxon>
        <taxon>Merostomata</taxon>
        <taxon>Xiphosura</taxon>
        <taxon>Limulidae</taxon>
        <taxon>Limulus</taxon>
    </lineage>
</organism>
<evidence type="ECO:0000313" key="5">
    <source>
        <dbReference type="Proteomes" id="UP000694941"/>
    </source>
</evidence>
<dbReference type="Pfam" id="PF15043">
    <property type="entry name" value="CNRIP1"/>
    <property type="match status" value="1"/>
</dbReference>
<accession>A0ABM1SSF3</accession>
<dbReference type="InterPro" id="IPR029204">
    <property type="entry name" value="CNRIP1"/>
</dbReference>
<evidence type="ECO:0000256" key="1">
    <source>
        <dbReference type="ARBA" id="ARBA00003884"/>
    </source>
</evidence>
<evidence type="ECO:0000313" key="6">
    <source>
        <dbReference type="RefSeq" id="XP_022246559.1"/>
    </source>
</evidence>
<dbReference type="GeneID" id="106463219"/>
<gene>
    <name evidence="6" type="primary">LOC106463219</name>
</gene>
<protein>
    <recommendedName>
        <fullName evidence="3">CB1 cannabinoid receptor-interacting protein 1</fullName>
    </recommendedName>
</protein>
<sequence>MEKNNFKVMLYIKKDTENEQVFFKTDGQRFSTDKTIKLTVDTSYGFSVITRPPQIIQNISVMGTNVNTTEMTGDSSSLTYTFSWPSTGTQLTTKGKRDILPVVLEVKDNGSLTMNLQIKFYKLEDKQHYTWGIADTKRKCYSSSHVFDEVLI</sequence>
<comment type="function">
    <text evidence="1">Suppresses cannabinoid receptor CNR1-mediated tonic inhibition of voltage-gated calcium channels.</text>
</comment>
<evidence type="ECO:0000256" key="3">
    <source>
        <dbReference type="ARBA" id="ARBA00015651"/>
    </source>
</evidence>
<name>A0ABM1SSF3_LIMPO</name>
<dbReference type="Proteomes" id="UP000694941">
    <property type="component" value="Unplaced"/>
</dbReference>
<dbReference type="RefSeq" id="XP_022246559.1">
    <property type="nucleotide sequence ID" value="XM_022390851.1"/>
</dbReference>
<keyword evidence="5" id="KW-1185">Reference proteome</keyword>
<dbReference type="PANTHER" id="PTHR31952">
    <property type="entry name" value="CB1 CANNABINOID RECEPTOR-INTERACTING PROTEIN 1"/>
    <property type="match status" value="1"/>
</dbReference>
<dbReference type="PANTHER" id="PTHR31952:SF1">
    <property type="entry name" value="CB1 CANNABINOID RECEPTOR-INTERACTING PROTEIN 1"/>
    <property type="match status" value="1"/>
</dbReference>
<evidence type="ECO:0000256" key="4">
    <source>
        <dbReference type="ARBA" id="ARBA00026030"/>
    </source>
</evidence>
<comment type="similarity">
    <text evidence="2">Belongs to the CNRIP family.</text>
</comment>
<reference evidence="6" key="1">
    <citation type="submission" date="2025-08" db="UniProtKB">
        <authorList>
            <consortium name="RefSeq"/>
        </authorList>
    </citation>
    <scope>IDENTIFICATION</scope>
    <source>
        <tissue evidence="6">Muscle</tissue>
    </source>
</reference>
<evidence type="ECO:0000256" key="2">
    <source>
        <dbReference type="ARBA" id="ARBA00007288"/>
    </source>
</evidence>
<proteinExistence type="inferred from homology"/>